<dbReference type="PRINTS" id="PR00634">
    <property type="entry name" value="BETALLERGEN"/>
</dbReference>
<protein>
    <recommendedName>
        <fullName evidence="4">Bet v I/Major latex protein domain-containing protein</fullName>
    </recommendedName>
</protein>
<dbReference type="AlphaFoldDB" id="A0A067LA18"/>
<dbReference type="STRING" id="180498.A0A067LA18"/>
<dbReference type="PANTHER" id="PTHR31213:SF55">
    <property type="entry name" value="STRESS-INDUCED PROTEIN SAM22"/>
    <property type="match status" value="1"/>
</dbReference>
<dbReference type="GO" id="GO:0006952">
    <property type="term" value="P:defense response"/>
    <property type="evidence" value="ECO:0007669"/>
    <property type="project" value="UniProtKB-KW"/>
</dbReference>
<dbReference type="InterPro" id="IPR023393">
    <property type="entry name" value="START-like_dom_sf"/>
</dbReference>
<dbReference type="GO" id="GO:0038023">
    <property type="term" value="F:signaling receptor activity"/>
    <property type="evidence" value="ECO:0007669"/>
    <property type="project" value="InterPro"/>
</dbReference>
<dbReference type="GO" id="GO:0010427">
    <property type="term" value="F:abscisic acid binding"/>
    <property type="evidence" value="ECO:0007669"/>
    <property type="project" value="InterPro"/>
</dbReference>
<dbReference type="Proteomes" id="UP000027138">
    <property type="component" value="Unassembled WGS sequence"/>
</dbReference>
<dbReference type="Gene3D" id="3.30.530.20">
    <property type="match status" value="1"/>
</dbReference>
<dbReference type="FunFam" id="3.30.530.20:FF:000007">
    <property type="entry name" value="Major pollen allergen Bet v 1-A"/>
    <property type="match status" value="1"/>
</dbReference>
<sequence>MGVLTYESEVVSAVPAAKLFKVFLFESHIYAPKILPQTIKNIEILQGDGGVGTIKKTNFADGFEVKYIKHKIDAVDKDNFIFKYTSFEGEPWLDTLDKVVYETQVVPTPDGGSIAKFTTNYYPKGDAELDVNVVKRGDDNAIGMLKAVEAYLLANPDV</sequence>
<dbReference type="GO" id="GO:0005737">
    <property type="term" value="C:cytoplasm"/>
    <property type="evidence" value="ECO:0007669"/>
    <property type="project" value="TreeGrafter"/>
</dbReference>
<accession>A0A067LA18</accession>
<dbReference type="OrthoDB" id="811578at2759"/>
<dbReference type="CDD" id="cd07816">
    <property type="entry name" value="Bet_v1-like"/>
    <property type="match status" value="1"/>
</dbReference>
<keyword evidence="2" id="KW-0611">Plant defense</keyword>
<keyword evidence="3" id="KW-0568">Pathogenesis-related protein</keyword>
<dbReference type="SUPFAM" id="SSF55961">
    <property type="entry name" value="Bet v1-like"/>
    <property type="match status" value="1"/>
</dbReference>
<dbReference type="EMBL" id="KK914233">
    <property type="protein sequence ID" value="KDP45212.1"/>
    <property type="molecule type" value="Genomic_DNA"/>
</dbReference>
<keyword evidence="6" id="KW-1185">Reference proteome</keyword>
<dbReference type="InterPro" id="IPR024949">
    <property type="entry name" value="Bet_v_I_allergen"/>
</dbReference>
<dbReference type="GO" id="GO:0005634">
    <property type="term" value="C:nucleus"/>
    <property type="evidence" value="ECO:0007669"/>
    <property type="project" value="TreeGrafter"/>
</dbReference>
<dbReference type="SMART" id="SM01037">
    <property type="entry name" value="Bet_v_1"/>
    <property type="match status" value="1"/>
</dbReference>
<dbReference type="InterPro" id="IPR000916">
    <property type="entry name" value="Bet_v_I/MLP"/>
</dbReference>
<name>A0A067LA18_JATCU</name>
<feature type="domain" description="Bet v I/Major latex protein" evidence="4">
    <location>
        <begin position="1"/>
        <end position="155"/>
    </location>
</feature>
<reference evidence="5 6" key="1">
    <citation type="journal article" date="2014" name="PLoS ONE">
        <title>Global Analysis of Gene Expression Profiles in Physic Nut (Jatropha curcas L.) Seedlings Exposed to Salt Stress.</title>
        <authorList>
            <person name="Zhang L."/>
            <person name="Zhang C."/>
            <person name="Wu P."/>
            <person name="Chen Y."/>
            <person name="Li M."/>
            <person name="Jiang H."/>
            <person name="Wu G."/>
        </authorList>
    </citation>
    <scope>NUCLEOTIDE SEQUENCE [LARGE SCALE GENOMIC DNA]</scope>
    <source>
        <strain evidence="6">cv. GZQX0401</strain>
        <tissue evidence="5">Young leaves</tissue>
    </source>
</reference>
<comment type="similarity">
    <text evidence="1">Belongs to the BetVI family.</text>
</comment>
<evidence type="ECO:0000259" key="4">
    <source>
        <dbReference type="SMART" id="SM01037"/>
    </source>
</evidence>
<dbReference type="InterPro" id="IPR050279">
    <property type="entry name" value="Plant_def-hormone_signal"/>
</dbReference>
<proteinExistence type="inferred from homology"/>
<evidence type="ECO:0000256" key="2">
    <source>
        <dbReference type="ARBA" id="ARBA00022821"/>
    </source>
</evidence>
<dbReference type="Pfam" id="PF00407">
    <property type="entry name" value="Bet_v_1"/>
    <property type="match status" value="1"/>
</dbReference>
<evidence type="ECO:0000313" key="5">
    <source>
        <dbReference type="EMBL" id="KDP45212.1"/>
    </source>
</evidence>
<dbReference type="PANTHER" id="PTHR31213">
    <property type="entry name" value="OS08G0374000 PROTEIN-RELATED"/>
    <property type="match status" value="1"/>
</dbReference>
<evidence type="ECO:0000313" key="6">
    <source>
        <dbReference type="Proteomes" id="UP000027138"/>
    </source>
</evidence>
<dbReference type="GO" id="GO:0009738">
    <property type="term" value="P:abscisic acid-activated signaling pathway"/>
    <property type="evidence" value="ECO:0007669"/>
    <property type="project" value="InterPro"/>
</dbReference>
<evidence type="ECO:0000256" key="3">
    <source>
        <dbReference type="ARBA" id="ARBA00023265"/>
    </source>
</evidence>
<organism evidence="5 6">
    <name type="scientific">Jatropha curcas</name>
    <name type="common">Barbados nut</name>
    <dbReference type="NCBI Taxonomy" id="180498"/>
    <lineage>
        <taxon>Eukaryota</taxon>
        <taxon>Viridiplantae</taxon>
        <taxon>Streptophyta</taxon>
        <taxon>Embryophyta</taxon>
        <taxon>Tracheophyta</taxon>
        <taxon>Spermatophyta</taxon>
        <taxon>Magnoliopsida</taxon>
        <taxon>eudicotyledons</taxon>
        <taxon>Gunneridae</taxon>
        <taxon>Pentapetalae</taxon>
        <taxon>rosids</taxon>
        <taxon>fabids</taxon>
        <taxon>Malpighiales</taxon>
        <taxon>Euphorbiaceae</taxon>
        <taxon>Crotonoideae</taxon>
        <taxon>Jatropheae</taxon>
        <taxon>Jatropha</taxon>
    </lineage>
</organism>
<dbReference type="GO" id="GO:0004864">
    <property type="term" value="F:protein phosphatase inhibitor activity"/>
    <property type="evidence" value="ECO:0007669"/>
    <property type="project" value="InterPro"/>
</dbReference>
<gene>
    <name evidence="5" type="ORF">JCGZ_15077</name>
</gene>
<evidence type="ECO:0000256" key="1">
    <source>
        <dbReference type="ARBA" id="ARBA00009744"/>
    </source>
</evidence>